<dbReference type="InterPro" id="IPR027417">
    <property type="entry name" value="P-loop_NTPase"/>
</dbReference>
<feature type="region of interest" description="Disordered" evidence="6">
    <location>
        <begin position="1"/>
        <end position="65"/>
    </location>
</feature>
<dbReference type="Pfam" id="PF03308">
    <property type="entry name" value="MeaB"/>
    <property type="match status" value="1"/>
</dbReference>
<reference evidence="8 9" key="1">
    <citation type="submission" date="2021-01" db="EMBL/GenBank/DDBJ databases">
        <title>Whole genome shotgun sequence of Plantactinospora mayteni NBRC 109088.</title>
        <authorList>
            <person name="Komaki H."/>
            <person name="Tamura T."/>
        </authorList>
    </citation>
    <scope>NUCLEOTIDE SEQUENCE [LARGE SCALE GENOMIC DNA]</scope>
    <source>
        <strain evidence="8 9">NBRC 109088</strain>
    </source>
</reference>
<keyword evidence="4" id="KW-0342">GTP-binding</keyword>
<evidence type="ECO:0000313" key="8">
    <source>
        <dbReference type="EMBL" id="GIG95824.1"/>
    </source>
</evidence>
<keyword evidence="3" id="KW-0378">Hydrolase</keyword>
<evidence type="ECO:0000313" key="9">
    <source>
        <dbReference type="Proteomes" id="UP000621500"/>
    </source>
</evidence>
<keyword evidence="2" id="KW-0547">Nucleotide-binding</keyword>
<dbReference type="PANTHER" id="PTHR43087:SF1">
    <property type="entry name" value="LAO_AO TRANSPORT SYSTEM ATPASE"/>
    <property type="match status" value="1"/>
</dbReference>
<evidence type="ECO:0000256" key="3">
    <source>
        <dbReference type="ARBA" id="ARBA00022801"/>
    </source>
</evidence>
<dbReference type="SUPFAM" id="SSF52540">
    <property type="entry name" value="P-loop containing nucleoside triphosphate hydrolases"/>
    <property type="match status" value="1"/>
</dbReference>
<sequence>MTAASAADRPEPKPAGPQQADSRQPDSQQPDSQQAESRQADSRQAESQSAAQQSAGPSGSVRRSRDVPMLVDLARQGDPRAVARLITLVESGDELLPQVAAALAPYTGRAQVIGLTGSPGVGKSTTTNELVRALRARDHRVGVLAVDPSSPFTGGAILGDRVRMQDHATDPGVYIRSMSSRGHLGGLAAATPQAVRVLEGAGCDVVLVETVGVGQAEVEVASLADTTLVLLAPGMGDAIQAVKAGILEIADVFVVNKADRDGADATVRDINGMIALGERGPGQWRPRVVRAVAVRGEGIDDLVTAVEKHHGWLVEHGELRRRREARAAAEVEAIALGTLRDRIGSLRAGTSLGALAARVADGSLDPYAAAGELLDQLGRATG</sequence>
<evidence type="ECO:0000256" key="4">
    <source>
        <dbReference type="ARBA" id="ARBA00023134"/>
    </source>
</evidence>
<comment type="caution">
    <text evidence="8">The sequence shown here is derived from an EMBL/GenBank/DDBJ whole genome shotgun (WGS) entry which is preliminary data.</text>
</comment>
<dbReference type="Gene3D" id="3.40.50.300">
    <property type="entry name" value="P-loop containing nucleotide triphosphate hydrolases"/>
    <property type="match status" value="1"/>
</dbReference>
<evidence type="ECO:0000259" key="7">
    <source>
        <dbReference type="SMART" id="SM00382"/>
    </source>
</evidence>
<feature type="domain" description="AAA+ ATPase" evidence="7">
    <location>
        <begin position="109"/>
        <end position="253"/>
    </location>
</feature>
<gene>
    <name evidence="8" type="ORF">Pma05_23970</name>
</gene>
<evidence type="ECO:0000256" key="2">
    <source>
        <dbReference type="ARBA" id="ARBA00022741"/>
    </source>
</evidence>
<proteinExistence type="inferred from homology"/>
<organism evidence="8 9">
    <name type="scientific">Plantactinospora mayteni</name>
    <dbReference type="NCBI Taxonomy" id="566021"/>
    <lineage>
        <taxon>Bacteria</taxon>
        <taxon>Bacillati</taxon>
        <taxon>Actinomycetota</taxon>
        <taxon>Actinomycetes</taxon>
        <taxon>Micromonosporales</taxon>
        <taxon>Micromonosporaceae</taxon>
        <taxon>Plantactinospora</taxon>
    </lineage>
</organism>
<name>A0ABQ4EME5_9ACTN</name>
<evidence type="ECO:0000256" key="5">
    <source>
        <dbReference type="ARBA" id="ARBA00023186"/>
    </source>
</evidence>
<feature type="compositionally biased region" description="Low complexity" evidence="6">
    <location>
        <begin position="45"/>
        <end position="55"/>
    </location>
</feature>
<dbReference type="Proteomes" id="UP000621500">
    <property type="component" value="Unassembled WGS sequence"/>
</dbReference>
<dbReference type="SMART" id="SM00382">
    <property type="entry name" value="AAA"/>
    <property type="match status" value="1"/>
</dbReference>
<dbReference type="EMBL" id="BONX01000012">
    <property type="protein sequence ID" value="GIG95824.1"/>
    <property type="molecule type" value="Genomic_DNA"/>
</dbReference>
<protein>
    <submittedName>
        <fullName evidence="8">Transporter</fullName>
    </submittedName>
</protein>
<dbReference type="InterPro" id="IPR003593">
    <property type="entry name" value="AAA+_ATPase"/>
</dbReference>
<dbReference type="PANTHER" id="PTHR43087">
    <property type="entry name" value="LYSINE/ARGININE/ORNITHINE TRANSPORT SYSTEM KINASE"/>
    <property type="match status" value="1"/>
</dbReference>
<evidence type="ECO:0000256" key="6">
    <source>
        <dbReference type="SAM" id="MobiDB-lite"/>
    </source>
</evidence>
<dbReference type="InterPro" id="IPR005129">
    <property type="entry name" value="GTPase_ArgK"/>
</dbReference>
<comment type="similarity">
    <text evidence="1">Belongs to the SIMIBI class G3E GTPase family. ArgK/MeaB subfamily.</text>
</comment>
<evidence type="ECO:0000256" key="1">
    <source>
        <dbReference type="ARBA" id="ARBA00009625"/>
    </source>
</evidence>
<accession>A0ABQ4EME5</accession>
<keyword evidence="9" id="KW-1185">Reference proteome</keyword>
<feature type="compositionally biased region" description="Low complexity" evidence="6">
    <location>
        <begin position="17"/>
        <end position="37"/>
    </location>
</feature>
<keyword evidence="5" id="KW-0143">Chaperone</keyword>
<dbReference type="CDD" id="cd03114">
    <property type="entry name" value="MMAA-like"/>
    <property type="match status" value="1"/>
</dbReference>
<dbReference type="NCBIfam" id="TIGR00750">
    <property type="entry name" value="lao"/>
    <property type="match status" value="1"/>
</dbReference>
<dbReference type="InterPro" id="IPR052040">
    <property type="entry name" value="GTPase/Isobutyryl-CoA_mutase"/>
</dbReference>